<evidence type="ECO:0000313" key="2">
    <source>
        <dbReference type="EMBL" id="OEK08409.1"/>
    </source>
</evidence>
<dbReference type="Proteomes" id="UP000095713">
    <property type="component" value="Unassembled WGS sequence"/>
</dbReference>
<dbReference type="Gene3D" id="3.40.50.1010">
    <property type="entry name" value="5'-nuclease"/>
    <property type="match status" value="1"/>
</dbReference>
<dbReference type="AlphaFoldDB" id="A0A1E5TAK9"/>
<sequence length="246" mass="27979">MIKDVKIAVLVDGDNIPSKYIKEMMEEIAKYGTPTIKRIYGDWTKPHLSKWKNILLEHAISPIQQYAYTTGKNATDSAMIIDAMDILYSGHVDAFCLVSSDSDFTKLATRLREAGKHVYGIGEKKTPEPFIVACDKFIYLEILNKDTEKQEDGTKTKKKNLYNITPKVIRLLKNSVADAADDDGWAFLGDVGSLIIKKQPNFDSRNFGFDKLTPLFKSLDHFEMEQRDQSNGRFKLIYVRNISIAK</sequence>
<reference evidence="2 3" key="1">
    <citation type="submission" date="2016-05" db="EMBL/GenBank/DDBJ databases">
        <title>Draft Genome Sequence of Algibacter sp. Strain SK-16 Isolated from the Surface Water of Aburatsubo Inlet.</title>
        <authorList>
            <person name="Wong S.-K."/>
            <person name="Yoshizawa S."/>
            <person name="Nakajima Y."/>
            <person name="Ogura Y."/>
            <person name="Tetsuya H."/>
            <person name="Hamasaki K."/>
        </authorList>
    </citation>
    <scope>NUCLEOTIDE SEQUENCE [LARGE SCALE GENOMIC DNA]</scope>
    <source>
        <strain evidence="2 3">SK-16</strain>
    </source>
</reference>
<proteinExistence type="predicted"/>
<dbReference type="GO" id="GO:0004540">
    <property type="term" value="F:RNA nuclease activity"/>
    <property type="evidence" value="ECO:0007669"/>
    <property type="project" value="InterPro"/>
</dbReference>
<name>A0A1E5TAK9_9FLAO</name>
<dbReference type="RefSeq" id="WP_069829917.1">
    <property type="nucleotide sequence ID" value="NZ_MDJD01000034.1"/>
</dbReference>
<dbReference type="PROSITE" id="PS51644">
    <property type="entry name" value="HTH_OST"/>
    <property type="match status" value="1"/>
</dbReference>
<dbReference type="Pfam" id="PF01936">
    <property type="entry name" value="NYN"/>
    <property type="match status" value="1"/>
</dbReference>
<accession>A0A1E5TAK9</accession>
<dbReference type="InterPro" id="IPR021139">
    <property type="entry name" value="NYN"/>
</dbReference>
<comment type="caution">
    <text evidence="2">The sequence shown here is derived from an EMBL/GenBank/DDBJ whole genome shotgun (WGS) entry which is preliminary data.</text>
</comment>
<organism evidence="2 3">
    <name type="scientific">Flavivirga aquatica</name>
    <dbReference type="NCBI Taxonomy" id="1849968"/>
    <lineage>
        <taxon>Bacteria</taxon>
        <taxon>Pseudomonadati</taxon>
        <taxon>Bacteroidota</taxon>
        <taxon>Flavobacteriia</taxon>
        <taxon>Flavobacteriales</taxon>
        <taxon>Flavobacteriaceae</taxon>
        <taxon>Flavivirga</taxon>
    </lineage>
</organism>
<dbReference type="PANTHER" id="PTHR35811:SF1">
    <property type="entry name" value="HTH OST-TYPE DOMAIN-CONTAINING PROTEIN"/>
    <property type="match status" value="1"/>
</dbReference>
<dbReference type="OrthoDB" id="9783963at2"/>
<dbReference type="Gene3D" id="3.30.420.610">
    <property type="entry name" value="LOTUS domain-like"/>
    <property type="match status" value="1"/>
</dbReference>
<keyword evidence="3" id="KW-1185">Reference proteome</keyword>
<dbReference type="CDD" id="cd11297">
    <property type="entry name" value="PIN_LabA-like_N_1"/>
    <property type="match status" value="1"/>
</dbReference>
<dbReference type="PANTHER" id="PTHR35811">
    <property type="entry name" value="SLR1870 PROTEIN"/>
    <property type="match status" value="1"/>
</dbReference>
<feature type="domain" description="HTH OST-type" evidence="1">
    <location>
        <begin position="164"/>
        <end position="241"/>
    </location>
</feature>
<evidence type="ECO:0000313" key="3">
    <source>
        <dbReference type="Proteomes" id="UP000095713"/>
    </source>
</evidence>
<gene>
    <name evidence="2" type="ORF">A8C32_02885</name>
</gene>
<dbReference type="EMBL" id="MDJD01000034">
    <property type="protein sequence ID" value="OEK08409.1"/>
    <property type="molecule type" value="Genomic_DNA"/>
</dbReference>
<evidence type="ECO:0000259" key="1">
    <source>
        <dbReference type="PROSITE" id="PS51644"/>
    </source>
</evidence>
<dbReference type="CDD" id="cd10146">
    <property type="entry name" value="LabA_like_C"/>
    <property type="match status" value="1"/>
</dbReference>
<dbReference type="InterPro" id="IPR041966">
    <property type="entry name" value="LOTUS-like"/>
</dbReference>
<dbReference type="InterPro" id="IPR025605">
    <property type="entry name" value="OST-HTH/LOTUS_dom"/>
</dbReference>
<dbReference type="Pfam" id="PF12872">
    <property type="entry name" value="OST-HTH"/>
    <property type="match status" value="1"/>
</dbReference>
<protein>
    <submittedName>
        <fullName evidence="2">Maebl</fullName>
    </submittedName>
</protein>
<dbReference type="STRING" id="1849968.A8C32_02885"/>